<dbReference type="PATRIC" id="fig|361183.4.peg.2080"/>
<reference evidence="2 3" key="1">
    <citation type="submission" date="2015-09" db="EMBL/GenBank/DDBJ databases">
        <title>Complete genome sequence of a benzo[a]pyrene-degrading bacterium Altererythrobacter epoxidivorans CGMCC 1.7731T.</title>
        <authorList>
            <person name="Li Z."/>
            <person name="Cheng H."/>
            <person name="Huo Y."/>
            <person name="Xu X."/>
        </authorList>
    </citation>
    <scope>NUCLEOTIDE SEQUENCE [LARGE SCALE GENOMIC DNA]</scope>
    <source>
        <strain evidence="2 3">CGMCC 1.7731</strain>
    </source>
</reference>
<keyword evidence="1" id="KW-0472">Membrane</keyword>
<dbReference type="Gene3D" id="6.20.350.10">
    <property type="match status" value="1"/>
</dbReference>
<evidence type="ECO:0008006" key="4">
    <source>
        <dbReference type="Google" id="ProtNLM"/>
    </source>
</evidence>
<protein>
    <recommendedName>
        <fullName evidence="4">Ryanodine receptor Ryr domain-containing protein</fullName>
    </recommendedName>
</protein>
<proteinExistence type="predicted"/>
<dbReference type="STRING" id="361183.AMC99_02111"/>
<organism evidence="2 3">
    <name type="scientific">Altererythrobacter epoxidivorans</name>
    <dbReference type="NCBI Taxonomy" id="361183"/>
    <lineage>
        <taxon>Bacteria</taxon>
        <taxon>Pseudomonadati</taxon>
        <taxon>Pseudomonadota</taxon>
        <taxon>Alphaproteobacteria</taxon>
        <taxon>Sphingomonadales</taxon>
        <taxon>Erythrobacteraceae</taxon>
        <taxon>Altererythrobacter</taxon>
    </lineage>
</organism>
<gene>
    <name evidence="2" type="ORF">AMC99_02111</name>
</gene>
<sequence length="572" mass="63849">MDTDQQLPSPNLAARMTVWITRRGHATTIGKPVIFLSLILCWFSLTSLGAWQASPEPVFVRRLADALYAPFTFLAPQDSYLNQAESALLTDPLLWFGRFFGAAIPIYAIVWGAIAWGRRRMAHALLPLARGHVILFSEPGEGDGIARRLTLDGEVVIQAEVEPSPERIEVMGNLGIIVVDASLPMALRRSNAEKASRLVVWGAHDAENLARALEIGELLTSRHEDILVRIESAQMHRAMRLSRSILTRQDARLRPISLNQAAVRAALANAELTDAAHRLGLARVEVGIIGHSQLLEEVATFILRHAWSAGLAPPCINIDSAYTSHWQGWFDLHRQAFESYPRVLGMHTEPVSFANNHHTLTNDATLSRIVIDLGDDAATIEAAFRICLHRSREQELNYTIQPVTRSAHSLRALYCNGEMDFDEPISLALHCHAGSLMSRQRDQAAARKHLVYTEGLPDEADLPANKPWRHIDETHVHASRAAAEHDPIKKSDLARLGDSEAAQEQMHRNEHERWSAERLLDGWLPTVDRAATDIKQLLHRDLVPWEELNASDKQKDAAQVEALIAQKRKDEG</sequence>
<keyword evidence="1" id="KW-1133">Transmembrane helix</keyword>
<evidence type="ECO:0000256" key="1">
    <source>
        <dbReference type="SAM" id="Phobius"/>
    </source>
</evidence>
<name>A0A0M4LWI0_9SPHN</name>
<accession>A0A0M4LWI0</accession>
<dbReference type="EMBL" id="CP012669">
    <property type="protein sequence ID" value="ALE17397.1"/>
    <property type="molecule type" value="Genomic_DNA"/>
</dbReference>
<dbReference type="RefSeq" id="WP_061926279.1">
    <property type="nucleotide sequence ID" value="NZ_CP012669.1"/>
</dbReference>
<evidence type="ECO:0000313" key="2">
    <source>
        <dbReference type="EMBL" id="ALE17397.1"/>
    </source>
</evidence>
<dbReference type="OrthoDB" id="4228364at2"/>
<feature type="transmembrane region" description="Helical" evidence="1">
    <location>
        <begin position="33"/>
        <end position="53"/>
    </location>
</feature>
<dbReference type="KEGG" id="aep:AMC99_02111"/>
<dbReference type="Proteomes" id="UP000057938">
    <property type="component" value="Chromosome"/>
</dbReference>
<keyword evidence="1" id="KW-0812">Transmembrane</keyword>
<feature type="transmembrane region" description="Helical" evidence="1">
    <location>
        <begin position="95"/>
        <end position="116"/>
    </location>
</feature>
<evidence type="ECO:0000313" key="3">
    <source>
        <dbReference type="Proteomes" id="UP000057938"/>
    </source>
</evidence>
<dbReference type="AlphaFoldDB" id="A0A0M4LWI0"/>
<keyword evidence="3" id="KW-1185">Reference proteome</keyword>